<reference evidence="1" key="1">
    <citation type="submission" date="2023-03" db="EMBL/GenBank/DDBJ databases">
        <title>Chromosome-scale reference genome and RAD-based genetic map of yellow starthistle (Centaurea solstitialis) reveal putative structural variation and QTLs associated with invader traits.</title>
        <authorList>
            <person name="Reatini B."/>
            <person name="Cang F.A."/>
            <person name="Jiang Q."/>
            <person name="Mckibben M.T.W."/>
            <person name="Barker M.S."/>
            <person name="Rieseberg L.H."/>
            <person name="Dlugosch K.M."/>
        </authorList>
    </citation>
    <scope>NUCLEOTIDE SEQUENCE</scope>
    <source>
        <strain evidence="1">CAN-66</strain>
        <tissue evidence="1">Leaf</tissue>
    </source>
</reference>
<dbReference type="Proteomes" id="UP001172457">
    <property type="component" value="Chromosome 6"/>
</dbReference>
<sequence>MARHLIDKRALTLLTMALPNDMYARVDSLTSARDVWLEIDQQMQGGDKALESQKESALNYNNKSTLLQTFKSKNVKINECNRMSYYSNPKLQIKCSRIFIKNNVQLSEPFTSLATHRSFSLVYP</sequence>
<keyword evidence="2" id="KW-1185">Reference proteome</keyword>
<name>A0AA38SKX3_9ASTR</name>
<organism evidence="1 2">
    <name type="scientific">Centaurea solstitialis</name>
    <name type="common">yellow star-thistle</name>
    <dbReference type="NCBI Taxonomy" id="347529"/>
    <lineage>
        <taxon>Eukaryota</taxon>
        <taxon>Viridiplantae</taxon>
        <taxon>Streptophyta</taxon>
        <taxon>Embryophyta</taxon>
        <taxon>Tracheophyta</taxon>
        <taxon>Spermatophyta</taxon>
        <taxon>Magnoliopsida</taxon>
        <taxon>eudicotyledons</taxon>
        <taxon>Gunneridae</taxon>
        <taxon>Pentapetalae</taxon>
        <taxon>asterids</taxon>
        <taxon>campanulids</taxon>
        <taxon>Asterales</taxon>
        <taxon>Asteraceae</taxon>
        <taxon>Carduoideae</taxon>
        <taxon>Cardueae</taxon>
        <taxon>Centaureinae</taxon>
        <taxon>Centaurea</taxon>
    </lineage>
</organism>
<accession>A0AA38SKX3</accession>
<dbReference type="EMBL" id="JARYMX010000006">
    <property type="protein sequence ID" value="KAJ9544635.1"/>
    <property type="molecule type" value="Genomic_DNA"/>
</dbReference>
<dbReference type="AlphaFoldDB" id="A0AA38SKX3"/>
<proteinExistence type="predicted"/>
<protein>
    <submittedName>
        <fullName evidence="1">Uncharacterized protein</fullName>
    </submittedName>
</protein>
<evidence type="ECO:0000313" key="2">
    <source>
        <dbReference type="Proteomes" id="UP001172457"/>
    </source>
</evidence>
<evidence type="ECO:0000313" key="1">
    <source>
        <dbReference type="EMBL" id="KAJ9544635.1"/>
    </source>
</evidence>
<comment type="caution">
    <text evidence="1">The sequence shown here is derived from an EMBL/GenBank/DDBJ whole genome shotgun (WGS) entry which is preliminary data.</text>
</comment>
<gene>
    <name evidence="1" type="ORF">OSB04_024342</name>
</gene>